<proteinExistence type="predicted"/>
<protein>
    <submittedName>
        <fullName evidence="1">Uncharacterized protein</fullName>
    </submittedName>
</protein>
<gene>
    <name evidence="1" type="ORF">EVAR_8538_1</name>
</gene>
<accession>A0A4C1TXD2</accession>
<dbReference type="AlphaFoldDB" id="A0A4C1TXD2"/>
<name>A0A4C1TXD2_EUMVA</name>
<evidence type="ECO:0000313" key="1">
    <source>
        <dbReference type="EMBL" id="GBP18713.1"/>
    </source>
</evidence>
<reference evidence="1 2" key="1">
    <citation type="journal article" date="2019" name="Commun. Biol.">
        <title>The bagworm genome reveals a unique fibroin gene that provides high tensile strength.</title>
        <authorList>
            <person name="Kono N."/>
            <person name="Nakamura H."/>
            <person name="Ohtoshi R."/>
            <person name="Tomita M."/>
            <person name="Numata K."/>
            <person name="Arakawa K."/>
        </authorList>
    </citation>
    <scope>NUCLEOTIDE SEQUENCE [LARGE SCALE GENOMIC DNA]</scope>
</reference>
<keyword evidence="2" id="KW-1185">Reference proteome</keyword>
<organism evidence="1 2">
    <name type="scientific">Eumeta variegata</name>
    <name type="common">Bagworm moth</name>
    <name type="synonym">Eumeta japonica</name>
    <dbReference type="NCBI Taxonomy" id="151549"/>
    <lineage>
        <taxon>Eukaryota</taxon>
        <taxon>Metazoa</taxon>
        <taxon>Ecdysozoa</taxon>
        <taxon>Arthropoda</taxon>
        <taxon>Hexapoda</taxon>
        <taxon>Insecta</taxon>
        <taxon>Pterygota</taxon>
        <taxon>Neoptera</taxon>
        <taxon>Endopterygota</taxon>
        <taxon>Lepidoptera</taxon>
        <taxon>Glossata</taxon>
        <taxon>Ditrysia</taxon>
        <taxon>Tineoidea</taxon>
        <taxon>Psychidae</taxon>
        <taxon>Oiketicinae</taxon>
        <taxon>Eumeta</taxon>
    </lineage>
</organism>
<dbReference type="EMBL" id="BGZK01000100">
    <property type="protein sequence ID" value="GBP18713.1"/>
    <property type="molecule type" value="Genomic_DNA"/>
</dbReference>
<evidence type="ECO:0000313" key="2">
    <source>
        <dbReference type="Proteomes" id="UP000299102"/>
    </source>
</evidence>
<dbReference type="Proteomes" id="UP000299102">
    <property type="component" value="Unassembled WGS sequence"/>
</dbReference>
<comment type="caution">
    <text evidence="1">The sequence shown here is derived from an EMBL/GenBank/DDBJ whole genome shotgun (WGS) entry which is preliminary data.</text>
</comment>
<sequence>MSAVEADGSPLWKLMDTQDESRWISTMKANEHPQWKPVADDDAMFDFRAHVKGNMTPLMESGHRAVAEAGSNEFDILPHPNRSKNLKIGSKQAFGSSLCFSMLSPQRRKQHLDISSWKTDEQKKSRIKHELSSPELVSNEAADVVLNPQMTNATLVEVCSTIIIFTCMHQFATQFTTFSNPWEDMEEE</sequence>